<gene>
    <name evidence="3" type="ORF">H9950_06450</name>
</gene>
<reference evidence="3" key="2">
    <citation type="submission" date="2021-04" db="EMBL/GenBank/DDBJ databases">
        <authorList>
            <person name="Gilroy R."/>
        </authorList>
    </citation>
    <scope>NUCLEOTIDE SEQUENCE</scope>
    <source>
        <strain evidence="3">ChiHjej12B11-9795</strain>
    </source>
</reference>
<evidence type="ECO:0000256" key="1">
    <source>
        <dbReference type="SAM" id="Phobius"/>
    </source>
</evidence>
<accession>A0A9D2KUW9</accession>
<evidence type="ECO:0000259" key="2">
    <source>
        <dbReference type="Pfam" id="PF04235"/>
    </source>
</evidence>
<protein>
    <submittedName>
        <fullName evidence="3">DUF418 domain-containing protein</fullName>
    </submittedName>
</protein>
<feature type="transmembrane region" description="Helical" evidence="1">
    <location>
        <begin position="115"/>
        <end position="141"/>
    </location>
</feature>
<dbReference type="InterPro" id="IPR007349">
    <property type="entry name" value="DUF418"/>
</dbReference>
<evidence type="ECO:0000313" key="4">
    <source>
        <dbReference type="Proteomes" id="UP000823862"/>
    </source>
</evidence>
<dbReference type="Proteomes" id="UP000823862">
    <property type="component" value="Unassembled WGS sequence"/>
</dbReference>
<dbReference type="EMBL" id="DWZI01000035">
    <property type="protein sequence ID" value="HJA85817.1"/>
    <property type="molecule type" value="Genomic_DNA"/>
</dbReference>
<feature type="transmembrane region" description="Helical" evidence="1">
    <location>
        <begin position="74"/>
        <end position="94"/>
    </location>
</feature>
<reference evidence="3" key="1">
    <citation type="journal article" date="2021" name="PeerJ">
        <title>Extensive microbial diversity within the chicken gut microbiome revealed by metagenomics and culture.</title>
        <authorList>
            <person name="Gilroy R."/>
            <person name="Ravi A."/>
            <person name="Getino M."/>
            <person name="Pursley I."/>
            <person name="Horton D.L."/>
            <person name="Alikhan N.F."/>
            <person name="Baker D."/>
            <person name="Gharbi K."/>
            <person name="Hall N."/>
            <person name="Watson M."/>
            <person name="Adriaenssens E.M."/>
            <person name="Foster-Nyarko E."/>
            <person name="Jarju S."/>
            <person name="Secka A."/>
            <person name="Antonio M."/>
            <person name="Oren A."/>
            <person name="Chaudhuri R.R."/>
            <person name="La Ragione R."/>
            <person name="Hildebrand F."/>
            <person name="Pallen M.J."/>
        </authorList>
    </citation>
    <scope>NUCLEOTIDE SEQUENCE</scope>
    <source>
        <strain evidence="3">ChiHjej12B11-9795</strain>
    </source>
</reference>
<dbReference type="PANTHER" id="PTHR30590">
    <property type="entry name" value="INNER MEMBRANE PROTEIN"/>
    <property type="match status" value="1"/>
</dbReference>
<dbReference type="PANTHER" id="PTHR30590:SF2">
    <property type="entry name" value="INNER MEMBRANE PROTEIN"/>
    <property type="match status" value="1"/>
</dbReference>
<feature type="transmembrane region" description="Helical" evidence="1">
    <location>
        <begin position="266"/>
        <end position="288"/>
    </location>
</feature>
<feature type="domain" description="DUF418" evidence="2">
    <location>
        <begin position="244"/>
        <end position="402"/>
    </location>
</feature>
<organism evidence="3 4">
    <name type="scientific">Candidatus Bacteroides avicola</name>
    <dbReference type="NCBI Taxonomy" id="2838468"/>
    <lineage>
        <taxon>Bacteria</taxon>
        <taxon>Pseudomonadati</taxon>
        <taxon>Bacteroidota</taxon>
        <taxon>Bacteroidia</taxon>
        <taxon>Bacteroidales</taxon>
        <taxon>Bacteroidaceae</taxon>
        <taxon>Bacteroides</taxon>
    </lineage>
</organism>
<evidence type="ECO:0000313" key="3">
    <source>
        <dbReference type="EMBL" id="HJA85817.1"/>
    </source>
</evidence>
<feature type="transmembrane region" description="Helical" evidence="1">
    <location>
        <begin position="337"/>
        <end position="355"/>
    </location>
</feature>
<sequence length="411" mass="46597">MNHNHIHSSPVRPSERYIILDALRGFALLGIALANFPEFSLYTFLKPEAAAALPSAETDKVVRWLLYYLVDGKFYTLFSLLFGIGFSIIIANAARKGANGFLIFYRRMGVLTLIGFLHLMFIWSGDILMLYALMGMLLPLFRHASDKAVLSWALALLLTPVCIDLVCETGGIYLAQPVVEAQQAVCARYGITDDNFAYWLRDAHDYTGVFQFLLQGALVRVQEFVDGHRYFKVLGLFLIGFYIGRKKLYADLEQRRTWLVRVCRRCLLAGLPLSVAYAWSCMSGHPLGLTVHSLLYLVSVYPMGFAYAAGFCLLYLRWKHLRLWQLPAAPGRMALTCYISQSVIGMLLFYGIGLGRGADTGLTATEGIVLGVYLFQVVFCLVWLRFFRFGPLEWIWRMLTYGQWFSLLKKA</sequence>
<keyword evidence="1" id="KW-1133">Transmembrane helix</keyword>
<dbReference type="Pfam" id="PF04235">
    <property type="entry name" value="DUF418"/>
    <property type="match status" value="1"/>
</dbReference>
<feature type="transmembrane region" description="Helical" evidence="1">
    <location>
        <begin position="17"/>
        <end position="36"/>
    </location>
</feature>
<feature type="transmembrane region" description="Helical" evidence="1">
    <location>
        <begin position="294"/>
        <end position="316"/>
    </location>
</feature>
<feature type="transmembrane region" description="Helical" evidence="1">
    <location>
        <begin position="367"/>
        <end position="387"/>
    </location>
</feature>
<proteinExistence type="predicted"/>
<dbReference type="InterPro" id="IPR052529">
    <property type="entry name" value="Bact_Transport_Assoc"/>
</dbReference>
<dbReference type="AlphaFoldDB" id="A0A9D2KUW9"/>
<keyword evidence="1" id="KW-0472">Membrane</keyword>
<keyword evidence="1" id="KW-0812">Transmembrane</keyword>
<comment type="caution">
    <text evidence="3">The sequence shown here is derived from an EMBL/GenBank/DDBJ whole genome shotgun (WGS) entry which is preliminary data.</text>
</comment>
<name>A0A9D2KUW9_9BACE</name>